<dbReference type="AlphaFoldDB" id="A0A846QHU9"/>
<evidence type="ECO:0000313" key="3">
    <source>
        <dbReference type="Proteomes" id="UP000580856"/>
    </source>
</evidence>
<feature type="domain" description="Antirepressor protein ant N-terminal" evidence="1">
    <location>
        <begin position="13"/>
        <end position="122"/>
    </location>
</feature>
<proteinExistence type="predicted"/>
<name>A0A846QHU9_9BACT</name>
<dbReference type="EMBL" id="JAATJA010000001">
    <property type="protein sequence ID" value="NJB66690.1"/>
    <property type="molecule type" value="Genomic_DNA"/>
</dbReference>
<evidence type="ECO:0000313" key="2">
    <source>
        <dbReference type="EMBL" id="NJB66690.1"/>
    </source>
</evidence>
<gene>
    <name evidence="2" type="ORF">GGQ74_000330</name>
</gene>
<organism evidence="2 3">
    <name type="scientific">Desulfobaculum xiamenense</name>
    <dbReference type="NCBI Taxonomy" id="995050"/>
    <lineage>
        <taxon>Bacteria</taxon>
        <taxon>Pseudomonadati</taxon>
        <taxon>Thermodesulfobacteriota</taxon>
        <taxon>Desulfovibrionia</taxon>
        <taxon>Desulfovibrionales</taxon>
        <taxon>Desulfovibrionaceae</taxon>
        <taxon>Desulfobaculum</taxon>
    </lineage>
</organism>
<keyword evidence="3" id="KW-1185">Reference proteome</keyword>
<reference evidence="2 3" key="1">
    <citation type="submission" date="2020-03" db="EMBL/GenBank/DDBJ databases">
        <title>Genomic Encyclopedia of Type Strains, Phase IV (KMG-IV): sequencing the most valuable type-strain genomes for metagenomic binning, comparative biology and taxonomic classification.</title>
        <authorList>
            <person name="Goeker M."/>
        </authorList>
    </citation>
    <scope>NUCLEOTIDE SEQUENCE [LARGE SCALE GENOMIC DNA]</scope>
    <source>
        <strain evidence="2 3">DSM 24233</strain>
    </source>
</reference>
<dbReference type="Pfam" id="PF10547">
    <property type="entry name" value="P22_AR_N"/>
    <property type="match status" value="1"/>
</dbReference>
<sequence length="134" mass="15091">MANETLIPVRHEEVAVCGEYVLAAVTEDGKAYFSPRHVCDALGIDWPTQFRKIMADEVSKSTVGEMTTVAADGKKRVQTMLPIEFANGWLFTIKKVRPELQAKLNLFRAEAFLALDAWFRQGHFVRTTNTFKGV</sequence>
<accession>A0A846QHU9</accession>
<protein>
    <recommendedName>
        <fullName evidence="1">Antirepressor protein ant N-terminal domain-containing protein</fullName>
    </recommendedName>
</protein>
<comment type="caution">
    <text evidence="2">The sequence shown here is derived from an EMBL/GenBank/DDBJ whole genome shotgun (WGS) entry which is preliminary data.</text>
</comment>
<evidence type="ECO:0000259" key="1">
    <source>
        <dbReference type="Pfam" id="PF10547"/>
    </source>
</evidence>
<dbReference type="Proteomes" id="UP000580856">
    <property type="component" value="Unassembled WGS sequence"/>
</dbReference>
<dbReference type="InterPro" id="IPR018875">
    <property type="entry name" value="Antirepressor_Ant_N"/>
</dbReference>
<dbReference type="RefSeq" id="WP_167939806.1">
    <property type="nucleotide sequence ID" value="NZ_JAATJA010000001.1"/>
</dbReference>